<gene>
    <name evidence="1" type="ORF">METZ01_LOCUS234308</name>
</gene>
<name>A0A382H2I4_9ZZZZ</name>
<dbReference type="EMBL" id="UINC01058792">
    <property type="protein sequence ID" value="SVB81454.1"/>
    <property type="molecule type" value="Genomic_DNA"/>
</dbReference>
<dbReference type="AlphaFoldDB" id="A0A382H2I4"/>
<dbReference type="Pfam" id="PF05721">
    <property type="entry name" value="PhyH"/>
    <property type="match status" value="1"/>
</dbReference>
<sequence>MSRLTDDHLEELDREGFIIVPNFISGDQLTPLQAAQRRVLPTWDQIQQDPPQDQSGSSMLQCFPHEEMDLYQAAMDEESIAFARKWLKTDEIHTRVGCLIARYPGHKAGGTGHDNSNLHIDNGNNSLLPMSDGLREFGQIGFWIHLEDVDEDQAPLRLIPKRYGKDMTKCVPLVCRAGTLCIFTNFTWHSATAYTREEGQRFTFGYSFGRADHYWEGFKHYTHLGKGAAVFQEFIGGLTAKQRELWRFPAAGHPYYTEQTLALLEEQYPGWNSDEYR</sequence>
<organism evidence="1">
    <name type="scientific">marine metagenome</name>
    <dbReference type="NCBI Taxonomy" id="408172"/>
    <lineage>
        <taxon>unclassified sequences</taxon>
        <taxon>metagenomes</taxon>
        <taxon>ecological metagenomes</taxon>
    </lineage>
</organism>
<dbReference type="Gene3D" id="2.60.120.620">
    <property type="entry name" value="q2cbj1_9rhob like domain"/>
    <property type="match status" value="1"/>
</dbReference>
<accession>A0A382H2I4</accession>
<dbReference type="SUPFAM" id="SSF51197">
    <property type="entry name" value="Clavaminate synthase-like"/>
    <property type="match status" value="1"/>
</dbReference>
<proteinExistence type="predicted"/>
<evidence type="ECO:0000313" key="1">
    <source>
        <dbReference type="EMBL" id="SVB81454.1"/>
    </source>
</evidence>
<dbReference type="InterPro" id="IPR008775">
    <property type="entry name" value="Phytyl_CoA_dOase-like"/>
</dbReference>
<evidence type="ECO:0008006" key="2">
    <source>
        <dbReference type="Google" id="ProtNLM"/>
    </source>
</evidence>
<protein>
    <recommendedName>
        <fullName evidence="2">Prolyl 4-hydroxylase alpha subunit Fe(2+) 2OG dioxygenase domain-containing protein</fullName>
    </recommendedName>
</protein>
<reference evidence="1" key="1">
    <citation type="submission" date="2018-05" db="EMBL/GenBank/DDBJ databases">
        <authorList>
            <person name="Lanie J.A."/>
            <person name="Ng W.-L."/>
            <person name="Kazmierczak K.M."/>
            <person name="Andrzejewski T.M."/>
            <person name="Davidsen T.M."/>
            <person name="Wayne K.J."/>
            <person name="Tettelin H."/>
            <person name="Glass J.I."/>
            <person name="Rusch D."/>
            <person name="Podicherti R."/>
            <person name="Tsui H.-C.T."/>
            <person name="Winkler M.E."/>
        </authorList>
    </citation>
    <scope>NUCLEOTIDE SEQUENCE</scope>
</reference>